<reference evidence="2" key="1">
    <citation type="submission" date="2018-06" db="EMBL/GenBank/DDBJ databases">
        <authorList>
            <person name="Zhirakovskaya E."/>
        </authorList>
    </citation>
    <scope>NUCLEOTIDE SEQUENCE</scope>
</reference>
<dbReference type="PROSITE" id="PS50801">
    <property type="entry name" value="STAS"/>
    <property type="match status" value="1"/>
</dbReference>
<organism evidence="2">
    <name type="scientific">hydrothermal vent metagenome</name>
    <dbReference type="NCBI Taxonomy" id="652676"/>
    <lineage>
        <taxon>unclassified sequences</taxon>
        <taxon>metagenomes</taxon>
        <taxon>ecological metagenomes</taxon>
    </lineage>
</organism>
<dbReference type="Gene3D" id="3.30.750.24">
    <property type="entry name" value="STAS domain"/>
    <property type="match status" value="1"/>
</dbReference>
<proteinExistence type="predicted"/>
<dbReference type="CDD" id="cd07043">
    <property type="entry name" value="STAS_anti-anti-sigma_factors"/>
    <property type="match status" value="1"/>
</dbReference>
<dbReference type="Pfam" id="PF01740">
    <property type="entry name" value="STAS"/>
    <property type="match status" value="1"/>
</dbReference>
<feature type="domain" description="STAS" evidence="1">
    <location>
        <begin position="2"/>
        <end position="111"/>
    </location>
</feature>
<dbReference type="AlphaFoldDB" id="A0A3B1C282"/>
<evidence type="ECO:0000313" key="2">
    <source>
        <dbReference type="EMBL" id="VAX20841.1"/>
    </source>
</evidence>
<gene>
    <name evidence="2" type="ORF">MNBD_NITROSPINAE02-1448</name>
</gene>
<dbReference type="EMBL" id="UOGE01000062">
    <property type="protein sequence ID" value="VAX20841.1"/>
    <property type="molecule type" value="Genomic_DNA"/>
</dbReference>
<sequence length="122" mass="13399">MLVTKFETGEGIIILRLGGKLVASTLDNFKATIDTALSGKKSFILLNLKEVKAMDNFVVGLLLSRRKSVEGQKGMFVFCEAPLAMEAILKQAAQEKPPRIYKTEGEAIEAMHSGMKLEVKAR</sequence>
<dbReference type="InterPro" id="IPR002645">
    <property type="entry name" value="STAS_dom"/>
</dbReference>
<dbReference type="SUPFAM" id="SSF52091">
    <property type="entry name" value="SpoIIaa-like"/>
    <property type="match status" value="1"/>
</dbReference>
<dbReference type="InterPro" id="IPR036513">
    <property type="entry name" value="STAS_dom_sf"/>
</dbReference>
<protein>
    <recommendedName>
        <fullName evidence="1">STAS domain-containing protein</fullName>
    </recommendedName>
</protein>
<evidence type="ECO:0000259" key="1">
    <source>
        <dbReference type="PROSITE" id="PS50801"/>
    </source>
</evidence>
<accession>A0A3B1C282</accession>
<name>A0A3B1C282_9ZZZZ</name>